<evidence type="ECO:0000313" key="2">
    <source>
        <dbReference type="Proteomes" id="UP000541033"/>
    </source>
</evidence>
<evidence type="ECO:0000313" key="1">
    <source>
        <dbReference type="EMBL" id="NIH53893.1"/>
    </source>
</evidence>
<comment type="caution">
    <text evidence="1">The sequence shown here is derived from an EMBL/GenBank/DDBJ whole genome shotgun (WGS) entry which is preliminary data.</text>
</comment>
<keyword evidence="2" id="KW-1185">Reference proteome</keyword>
<sequence length="264" mass="27906">MNSRYRNAAIAALVGLVIGSGVAATSYALWVDKTDFNGELTGGYIHFAVDDPKTNPASLKRISNFGEELAWSLPRGEAGRQLNGSGQPAHILRDVAPNAPQVAAIEIDEQSQGNRGMSWGLDDVTVDGDPLLTNLLHVRIAKVADAAACVVGATAGPNPLYSGPLSTAMISQKPLVASTYKNTLWTTPQKTYLCMEFSVGENLGDYENTATVNGTAESLATPAPTVTDSDSWNGQIVPSGVSRDAKVDFNFSYTTYRPGGEPTP</sequence>
<dbReference type="Proteomes" id="UP000541033">
    <property type="component" value="Unassembled WGS sequence"/>
</dbReference>
<protein>
    <submittedName>
        <fullName evidence="1">Uncharacterized protein</fullName>
    </submittedName>
</protein>
<name>A0A7X5R1J3_9MICO</name>
<reference evidence="1 2" key="1">
    <citation type="submission" date="2020-02" db="EMBL/GenBank/DDBJ databases">
        <title>Sequencing the genomes of 1000 actinobacteria strains.</title>
        <authorList>
            <person name="Klenk H.-P."/>
        </authorList>
    </citation>
    <scope>NUCLEOTIDE SEQUENCE [LARGE SCALE GENOMIC DNA]</scope>
    <source>
        <strain evidence="1 2">DSM 27960</strain>
    </source>
</reference>
<accession>A0A7X5R1J3</accession>
<dbReference type="EMBL" id="JAAMOX010000001">
    <property type="protein sequence ID" value="NIH53893.1"/>
    <property type="molecule type" value="Genomic_DNA"/>
</dbReference>
<dbReference type="AlphaFoldDB" id="A0A7X5R1J3"/>
<proteinExistence type="predicted"/>
<organism evidence="1 2">
    <name type="scientific">Lysinibacter cavernae</name>
    <dbReference type="NCBI Taxonomy" id="1640652"/>
    <lineage>
        <taxon>Bacteria</taxon>
        <taxon>Bacillati</taxon>
        <taxon>Actinomycetota</taxon>
        <taxon>Actinomycetes</taxon>
        <taxon>Micrococcales</taxon>
        <taxon>Microbacteriaceae</taxon>
        <taxon>Lysinibacter</taxon>
    </lineage>
</organism>
<dbReference type="RefSeq" id="WP_167149879.1">
    <property type="nucleotide sequence ID" value="NZ_JAAMOX010000001.1"/>
</dbReference>
<gene>
    <name evidence="1" type="ORF">FHX76_001761</name>
</gene>